<gene>
    <name evidence="2" type="ORF">F4561_002153</name>
</gene>
<reference evidence="2 3" key="1">
    <citation type="submission" date="2020-08" db="EMBL/GenBank/DDBJ databases">
        <title>Sequencing the genomes of 1000 actinobacteria strains.</title>
        <authorList>
            <person name="Klenk H.-P."/>
        </authorList>
    </citation>
    <scope>NUCLEOTIDE SEQUENCE [LARGE SCALE GENOMIC DNA]</scope>
    <source>
        <strain evidence="2 3">DSM 102030</strain>
    </source>
</reference>
<dbReference type="RefSeq" id="WP_184577368.1">
    <property type="nucleotide sequence ID" value="NZ_JACHJT010000001.1"/>
</dbReference>
<feature type="compositionally biased region" description="Low complexity" evidence="1">
    <location>
        <begin position="40"/>
        <end position="52"/>
    </location>
</feature>
<dbReference type="Gene3D" id="3.30.450.40">
    <property type="match status" value="1"/>
</dbReference>
<evidence type="ECO:0000256" key="1">
    <source>
        <dbReference type="SAM" id="MobiDB-lite"/>
    </source>
</evidence>
<keyword evidence="3" id="KW-1185">Reference proteome</keyword>
<sequence length="442" mass="47361">MARFGLAGGARRPSNGGRAPVGPAVPAPAEPPPMERSAHEPTPATAPEATPEATLRPEIALSWHRCAMAGLTPQDRPDRGAVTDVNPRHRLLRAAEPALRRIGEELRDTGHCVALCDHEAHLLVVRGEDAGPRAMLRERGLVPGRAVWESTTGTNAIATSVELRRDVAVHGEEHYLEVFKALSGRARPLHHPATGRMLGILALLCPAERASPLVAPLLGRAAADVERLLHEGADPAERMMLDAFHAATRHTDRPVVAVRRDGGTVLANKAAVELLDGADHALLRELSAAPPQEGRRTEALELSGERRARATVSCVAGGRGVLVELEPDDAPAAPAGQARRTASRQLEAELARHRARRTWVLITGEPGSGRSTVLHRLAGDVPLAVVDAAEVPEQGKRRGWPTWRGWRRSTPACWRWSRCTCCPRPPRRGPPASCEGATGGPP</sequence>
<feature type="compositionally biased region" description="Pro residues" evidence="1">
    <location>
        <begin position="23"/>
        <end position="34"/>
    </location>
</feature>
<dbReference type="InterPro" id="IPR029016">
    <property type="entry name" value="GAF-like_dom_sf"/>
</dbReference>
<evidence type="ECO:0000313" key="2">
    <source>
        <dbReference type="EMBL" id="MBB4931333.1"/>
    </source>
</evidence>
<evidence type="ECO:0000313" key="3">
    <source>
        <dbReference type="Proteomes" id="UP000523007"/>
    </source>
</evidence>
<dbReference type="SUPFAM" id="SSF52540">
    <property type="entry name" value="P-loop containing nucleoside triphosphate hydrolases"/>
    <property type="match status" value="1"/>
</dbReference>
<accession>A0A7W7W2D4</accession>
<comment type="caution">
    <text evidence="2">The sequence shown here is derived from an EMBL/GenBank/DDBJ whole genome shotgun (WGS) entry which is preliminary data.</text>
</comment>
<dbReference type="Proteomes" id="UP000523007">
    <property type="component" value="Unassembled WGS sequence"/>
</dbReference>
<proteinExistence type="predicted"/>
<dbReference type="EMBL" id="JACHJT010000001">
    <property type="protein sequence ID" value="MBB4931333.1"/>
    <property type="molecule type" value="Genomic_DNA"/>
</dbReference>
<feature type="region of interest" description="Disordered" evidence="1">
    <location>
        <begin position="1"/>
        <end position="52"/>
    </location>
</feature>
<dbReference type="AlphaFoldDB" id="A0A7W7W2D4"/>
<organism evidence="2 3">
    <name type="scientific">Lipingzhangella halophila</name>
    <dbReference type="NCBI Taxonomy" id="1783352"/>
    <lineage>
        <taxon>Bacteria</taxon>
        <taxon>Bacillati</taxon>
        <taxon>Actinomycetota</taxon>
        <taxon>Actinomycetes</taxon>
        <taxon>Streptosporangiales</taxon>
        <taxon>Nocardiopsidaceae</taxon>
        <taxon>Lipingzhangella</taxon>
    </lineage>
</organism>
<protein>
    <submittedName>
        <fullName evidence="2">Transcriptional regulator of acetoin/glycerol metabolism</fullName>
    </submittedName>
</protein>
<dbReference type="InterPro" id="IPR027417">
    <property type="entry name" value="P-loop_NTPase"/>
</dbReference>
<name>A0A7W7W2D4_9ACTN</name>